<protein>
    <submittedName>
        <fullName evidence="1">Uncharacterized protein</fullName>
    </submittedName>
</protein>
<proteinExistence type="predicted"/>
<gene>
    <name evidence="1" type="ORF">AC578_11151</name>
</gene>
<evidence type="ECO:0000313" key="2">
    <source>
        <dbReference type="Proteomes" id="UP000070133"/>
    </source>
</evidence>
<comment type="caution">
    <text evidence="1">The sequence shown here is derived from an EMBL/GenBank/DDBJ whole genome shotgun (WGS) entry which is preliminary data.</text>
</comment>
<name>A0A139GYD8_9PEZI</name>
<dbReference type="Proteomes" id="UP000070133">
    <property type="component" value="Unassembled WGS sequence"/>
</dbReference>
<evidence type="ECO:0000313" key="1">
    <source>
        <dbReference type="EMBL" id="KXS95179.1"/>
    </source>
</evidence>
<keyword evidence="2" id="KW-1185">Reference proteome</keyword>
<reference evidence="1 2" key="1">
    <citation type="submission" date="2015-07" db="EMBL/GenBank/DDBJ databases">
        <title>Comparative genomics of the Sigatoka disease complex on banana suggests a link between parallel evolutionary changes in Pseudocercospora fijiensis and Pseudocercospora eumusae and increased virulence on the banana host.</title>
        <authorList>
            <person name="Chang T.-C."/>
            <person name="Salvucci A."/>
            <person name="Crous P.W."/>
            <person name="Stergiopoulos I."/>
        </authorList>
    </citation>
    <scope>NUCLEOTIDE SEQUENCE [LARGE SCALE GENOMIC DNA]</scope>
    <source>
        <strain evidence="1 2">CBS 114824</strain>
    </source>
</reference>
<sequence length="220" mass="25038">MAQNLAQINAEYERVLALLPGELNDDDLASLVRCCRAKGTVSLSKYDSRRRRSELHKPSEMRMRSDAFNGGAYTAEKQTNHFGRPAQHDKDEYNEMYIPPKCLDLTAVDPKAGFMIALELDKKSDITTGPSRLQASDLLFQQYRSIAQEWNEKLNRLEFVWHFSITNVVTGRVIKHLLVPKQRGSGKTFKKGSDELAVLLRTPNGKTVLYMLHDYCSTLD</sequence>
<accession>A0A139GYD8</accession>
<dbReference type="EMBL" id="LFZN01000230">
    <property type="protein sequence ID" value="KXS95179.1"/>
    <property type="molecule type" value="Genomic_DNA"/>
</dbReference>
<organism evidence="1 2">
    <name type="scientific">Pseudocercospora eumusae</name>
    <dbReference type="NCBI Taxonomy" id="321146"/>
    <lineage>
        <taxon>Eukaryota</taxon>
        <taxon>Fungi</taxon>
        <taxon>Dikarya</taxon>
        <taxon>Ascomycota</taxon>
        <taxon>Pezizomycotina</taxon>
        <taxon>Dothideomycetes</taxon>
        <taxon>Dothideomycetidae</taxon>
        <taxon>Mycosphaerellales</taxon>
        <taxon>Mycosphaerellaceae</taxon>
        <taxon>Pseudocercospora</taxon>
    </lineage>
</organism>
<dbReference type="AlphaFoldDB" id="A0A139GYD8"/>